<dbReference type="GO" id="GO:0030983">
    <property type="term" value="F:mismatched DNA binding"/>
    <property type="evidence" value="ECO:0007669"/>
    <property type="project" value="InterPro"/>
</dbReference>
<dbReference type="GO" id="GO:0140664">
    <property type="term" value="F:ATP-dependent DNA damage sensor activity"/>
    <property type="evidence" value="ECO:0007669"/>
    <property type="project" value="InterPro"/>
</dbReference>
<dbReference type="CDD" id="cd03280">
    <property type="entry name" value="ABC_MutS2"/>
    <property type="match status" value="1"/>
</dbReference>
<dbReference type="NCBIfam" id="TIGR01069">
    <property type="entry name" value="mutS2"/>
    <property type="match status" value="1"/>
</dbReference>
<dbReference type="GO" id="GO:0005524">
    <property type="term" value="F:ATP binding"/>
    <property type="evidence" value="ECO:0007669"/>
    <property type="project" value="UniProtKB-UniRule"/>
</dbReference>
<dbReference type="PANTHER" id="PTHR48466">
    <property type="entry name" value="OS10G0509000 PROTEIN-RELATED"/>
    <property type="match status" value="1"/>
</dbReference>
<sequence length="786" mass="88018">MEHWTLNPLEFNQVREMVKNRASSQLGKEKVAEVTPSPSVEEVKIRLQATSEGMDLLRLKGDVHLGGVRDIRSSIRRAKIGGLLSEADLLDVASTITAGRKSKSLIRQVEEDTAPLPILRGLTEQIESLDHLEKRIEACIDDQGVVTDQASPVLGKIRHTIGQIRQQVHQTLNQMLRSSHYLKMMQEPIITQRYDRYVIPVKQEYRTAFGGIVHDQSASGATLFIEPESVVQLNNKLREQELAEEKEIERILRQLTSEVAEEAVSLERNLSILAEVDFILAKARFAYDMKAVCPAISEDRTMRLKKARHPLIPREEVVPIDVQMNEEQQAIIITGPNTGGKTVTLKTIGLFALMVQSGFPIPAEEESIMPVFSGIYADIGDEQSIEQSLSTFSSHLTSIIRILQVIDNHSLVLFDELGAGTDPAEGAALAIAILEHVMDQGCLVVATTHYSELKLFAHSHPLAVNASVEFDVETLRPTYRLLIGVPGRSNAFAISSRLGLPAEIINEAKKHLTSEENRLEEMITALTDDHKEAAAEREKAEELREEAEQLVEDLKKQIDVWEEEKAQIREKARQEARRIIASAQREAEEVIRQLREWARARPQEMKEHQLIEAKKRLDQAVPEMKLPNKVKSHTAKAQTIEPGDEVFVHSVNQKGVIVEDLGEDEFQVRVGILKLKVHRREIEKRVSGTKNSAPTPSSSIKRSTDHVRPELDLRGKMVEEAIIEIDKYLDDSVLAGYKQVSLIHGKGTGALRSGVQEFLRKHRSVKQFRLGSHGEGGAGVTVVELR</sequence>
<dbReference type="InterPro" id="IPR036063">
    <property type="entry name" value="Smr_dom_sf"/>
</dbReference>
<organism evidence="11 12">
    <name type="scientific">Paenactinomyces guangxiensis</name>
    <dbReference type="NCBI Taxonomy" id="1490290"/>
    <lineage>
        <taxon>Bacteria</taxon>
        <taxon>Bacillati</taxon>
        <taxon>Bacillota</taxon>
        <taxon>Bacilli</taxon>
        <taxon>Bacillales</taxon>
        <taxon>Thermoactinomycetaceae</taxon>
        <taxon>Paenactinomyces</taxon>
    </lineage>
</organism>
<comment type="function">
    <text evidence="7">Endonuclease that is involved in the suppression of homologous recombination and thus may have a key role in the control of bacterial genetic diversity.</text>
</comment>
<evidence type="ECO:0000256" key="9">
    <source>
        <dbReference type="SAM" id="MobiDB-lite"/>
    </source>
</evidence>
<keyword evidence="3 7" id="KW-0378">Hydrolase</keyword>
<dbReference type="InterPro" id="IPR036187">
    <property type="entry name" value="DNA_mismatch_repair_MutS_sf"/>
</dbReference>
<protein>
    <recommendedName>
        <fullName evidence="7">Endonuclease MutS2</fullName>
        <ecNumber evidence="7">3.1.-.-</ecNumber>
    </recommendedName>
    <alternativeName>
        <fullName evidence="7">Ribosome-associated protein quality control-upstream factor</fullName>
        <shortName evidence="7">RQC-upstream factor</shortName>
        <shortName evidence="7">RqcU</shortName>
        <ecNumber evidence="7">3.6.4.-</ecNumber>
    </alternativeName>
</protein>
<dbReference type="SMART" id="SM00534">
    <property type="entry name" value="MUTSac"/>
    <property type="match status" value="1"/>
</dbReference>
<dbReference type="GO" id="GO:0045910">
    <property type="term" value="P:negative regulation of DNA recombination"/>
    <property type="evidence" value="ECO:0007669"/>
    <property type="project" value="InterPro"/>
</dbReference>
<dbReference type="EC" id="3.6.4.-" evidence="7"/>
<dbReference type="GO" id="GO:0006298">
    <property type="term" value="P:mismatch repair"/>
    <property type="evidence" value="ECO:0007669"/>
    <property type="project" value="InterPro"/>
</dbReference>
<accession>A0A7W1WRC5</accession>
<dbReference type="SUPFAM" id="SSF48334">
    <property type="entry name" value="DNA repair protein MutS, domain III"/>
    <property type="match status" value="1"/>
</dbReference>
<dbReference type="PROSITE" id="PS00486">
    <property type="entry name" value="DNA_MISMATCH_REPAIR_2"/>
    <property type="match status" value="1"/>
</dbReference>
<dbReference type="InterPro" id="IPR045076">
    <property type="entry name" value="MutS"/>
</dbReference>
<dbReference type="Gene3D" id="3.40.50.300">
    <property type="entry name" value="P-loop containing nucleotide triphosphate hydrolases"/>
    <property type="match status" value="1"/>
</dbReference>
<keyword evidence="12" id="KW-1185">Reference proteome</keyword>
<keyword evidence="6 7" id="KW-0238">DNA-binding</keyword>
<keyword evidence="2 7" id="KW-0547">Nucleotide-binding</keyword>
<name>A0A7W1WRC5_9BACL</name>
<keyword evidence="5 7" id="KW-0694">RNA-binding</keyword>
<feature type="region of interest" description="Disordered" evidence="9">
    <location>
        <begin position="684"/>
        <end position="707"/>
    </location>
</feature>
<dbReference type="GO" id="GO:0004519">
    <property type="term" value="F:endonuclease activity"/>
    <property type="evidence" value="ECO:0007669"/>
    <property type="project" value="UniProtKB-UniRule"/>
</dbReference>
<dbReference type="GO" id="GO:0019843">
    <property type="term" value="F:rRNA binding"/>
    <property type="evidence" value="ECO:0007669"/>
    <property type="project" value="UniProtKB-UniRule"/>
</dbReference>
<evidence type="ECO:0000256" key="1">
    <source>
        <dbReference type="ARBA" id="ARBA00022730"/>
    </source>
</evidence>
<evidence type="ECO:0000259" key="10">
    <source>
        <dbReference type="PROSITE" id="PS50828"/>
    </source>
</evidence>
<dbReference type="AlphaFoldDB" id="A0A7W1WRC5"/>
<dbReference type="SUPFAM" id="SSF52540">
    <property type="entry name" value="P-loop containing nucleoside triphosphate hydrolases"/>
    <property type="match status" value="1"/>
</dbReference>
<evidence type="ECO:0000256" key="5">
    <source>
        <dbReference type="ARBA" id="ARBA00022884"/>
    </source>
</evidence>
<evidence type="ECO:0000256" key="6">
    <source>
        <dbReference type="ARBA" id="ARBA00023125"/>
    </source>
</evidence>
<keyword evidence="1 7" id="KW-0699">rRNA-binding</keyword>
<feature type="binding site" evidence="7">
    <location>
        <begin position="335"/>
        <end position="342"/>
    </location>
    <ligand>
        <name>ATP</name>
        <dbReference type="ChEBI" id="CHEBI:30616"/>
    </ligand>
</feature>
<dbReference type="GO" id="GO:0072344">
    <property type="term" value="P:rescue of stalled ribosome"/>
    <property type="evidence" value="ECO:0007669"/>
    <property type="project" value="UniProtKB-UniRule"/>
</dbReference>
<dbReference type="InterPro" id="IPR027417">
    <property type="entry name" value="P-loop_NTPase"/>
</dbReference>
<evidence type="ECO:0000313" key="12">
    <source>
        <dbReference type="Proteomes" id="UP000535491"/>
    </source>
</evidence>
<dbReference type="FunFam" id="3.40.50.300:FF:000830">
    <property type="entry name" value="Endonuclease MutS2"/>
    <property type="match status" value="1"/>
</dbReference>
<dbReference type="RefSeq" id="WP_181751799.1">
    <property type="nucleotide sequence ID" value="NZ_JACEIQ010000008.1"/>
</dbReference>
<gene>
    <name evidence="7" type="primary">mutS2</name>
    <name evidence="7" type="synonym">rqcU</name>
    <name evidence="11" type="ORF">H1191_09595</name>
</gene>
<keyword evidence="7 11" id="KW-0255">Endonuclease</keyword>
<keyword evidence="8" id="KW-0175">Coiled coil</keyword>
<evidence type="ECO:0000256" key="7">
    <source>
        <dbReference type="HAMAP-Rule" id="MF_00092"/>
    </source>
</evidence>
<evidence type="ECO:0000256" key="3">
    <source>
        <dbReference type="ARBA" id="ARBA00022801"/>
    </source>
</evidence>
<dbReference type="GO" id="GO:0043023">
    <property type="term" value="F:ribosomal large subunit binding"/>
    <property type="evidence" value="ECO:0007669"/>
    <property type="project" value="UniProtKB-UniRule"/>
</dbReference>
<dbReference type="EC" id="3.1.-.-" evidence="7"/>
<dbReference type="Pfam" id="PF20297">
    <property type="entry name" value="MSSS"/>
    <property type="match status" value="1"/>
</dbReference>
<dbReference type="SMART" id="SM00463">
    <property type="entry name" value="SMR"/>
    <property type="match status" value="1"/>
</dbReference>
<dbReference type="GO" id="GO:0016887">
    <property type="term" value="F:ATP hydrolysis activity"/>
    <property type="evidence" value="ECO:0007669"/>
    <property type="project" value="InterPro"/>
</dbReference>
<dbReference type="Proteomes" id="UP000535491">
    <property type="component" value="Unassembled WGS sequence"/>
</dbReference>
<dbReference type="InterPro" id="IPR002625">
    <property type="entry name" value="Smr_dom"/>
</dbReference>
<dbReference type="PROSITE" id="PS50828">
    <property type="entry name" value="SMR"/>
    <property type="match status" value="1"/>
</dbReference>
<proteinExistence type="inferred from homology"/>
<dbReference type="PANTHER" id="PTHR48466:SF2">
    <property type="entry name" value="OS10G0509000 PROTEIN"/>
    <property type="match status" value="1"/>
</dbReference>
<dbReference type="InterPro" id="IPR005747">
    <property type="entry name" value="MutS2"/>
</dbReference>
<keyword evidence="7" id="KW-0540">Nuclease</keyword>
<dbReference type="InterPro" id="IPR046893">
    <property type="entry name" value="MSSS"/>
</dbReference>
<evidence type="ECO:0000256" key="4">
    <source>
        <dbReference type="ARBA" id="ARBA00022840"/>
    </source>
</evidence>
<dbReference type="SUPFAM" id="SSF160443">
    <property type="entry name" value="SMR domain-like"/>
    <property type="match status" value="1"/>
</dbReference>
<feature type="coiled-coil region" evidence="8">
    <location>
        <begin position="505"/>
        <end position="600"/>
    </location>
</feature>
<feature type="domain" description="Smr" evidence="10">
    <location>
        <begin position="711"/>
        <end position="786"/>
    </location>
</feature>
<feature type="compositionally biased region" description="Polar residues" evidence="9">
    <location>
        <begin position="688"/>
        <end position="701"/>
    </location>
</feature>
<reference evidence="11 12" key="1">
    <citation type="submission" date="2020-07" db="EMBL/GenBank/DDBJ databases">
        <authorList>
            <person name="Feng H."/>
        </authorList>
    </citation>
    <scope>NUCLEOTIDE SEQUENCE [LARGE SCALE GENOMIC DNA]</scope>
    <source>
        <strain evidence="12">s-10</strain>
    </source>
</reference>
<dbReference type="Pfam" id="PF01713">
    <property type="entry name" value="Smr"/>
    <property type="match status" value="1"/>
</dbReference>
<comment type="subunit">
    <text evidence="7">Homodimer. Binds to stalled ribosomes, contacting rRNA.</text>
</comment>
<dbReference type="HAMAP" id="MF_00092">
    <property type="entry name" value="MutS2"/>
    <property type="match status" value="1"/>
</dbReference>
<comment type="caution">
    <text evidence="11">The sequence shown here is derived from an EMBL/GenBank/DDBJ whole genome shotgun (WGS) entry which is preliminary data.</text>
</comment>
<evidence type="ECO:0000256" key="8">
    <source>
        <dbReference type="SAM" id="Coils"/>
    </source>
</evidence>
<feature type="coiled-coil region" evidence="8">
    <location>
        <begin position="230"/>
        <end position="258"/>
    </location>
</feature>
<dbReference type="CDD" id="cd06503">
    <property type="entry name" value="ATP-synt_Fo_b"/>
    <property type="match status" value="1"/>
</dbReference>
<dbReference type="Gene3D" id="3.30.1370.110">
    <property type="match status" value="1"/>
</dbReference>
<keyword evidence="4 7" id="KW-0067">ATP-binding</keyword>
<dbReference type="InterPro" id="IPR007696">
    <property type="entry name" value="DNA_mismatch_repair_MutS_core"/>
</dbReference>
<dbReference type="PIRSF" id="PIRSF005814">
    <property type="entry name" value="MutS_YshD"/>
    <property type="match status" value="1"/>
</dbReference>
<dbReference type="EMBL" id="JACEIQ010000008">
    <property type="protein sequence ID" value="MBA4494557.1"/>
    <property type="molecule type" value="Genomic_DNA"/>
</dbReference>
<dbReference type="SMART" id="SM00533">
    <property type="entry name" value="MUTSd"/>
    <property type="match status" value="1"/>
</dbReference>
<comment type="similarity">
    <text evidence="7">Belongs to the DNA mismatch repair MutS family. MutS2 subfamily.</text>
</comment>
<evidence type="ECO:0000256" key="2">
    <source>
        <dbReference type="ARBA" id="ARBA00022741"/>
    </source>
</evidence>
<dbReference type="InterPro" id="IPR000432">
    <property type="entry name" value="DNA_mismatch_repair_MutS_C"/>
</dbReference>
<comment type="function">
    <text evidence="7">Acts as a ribosome collision sensor, splitting the ribosome into its 2 subunits. Detects stalled/collided 70S ribosomes which it binds and splits by an ATP-hydrolysis driven conformational change. Acts upstream of the ribosome quality control system (RQC), a ribosome-associated complex that mediates the extraction of incompletely synthesized nascent chains from stalled ribosomes and their subsequent degradation. Probably generates substrates for RQC.</text>
</comment>
<evidence type="ECO:0000313" key="11">
    <source>
        <dbReference type="EMBL" id="MBA4494557.1"/>
    </source>
</evidence>
<dbReference type="Pfam" id="PF00488">
    <property type="entry name" value="MutS_V"/>
    <property type="match status" value="1"/>
</dbReference>